<reference evidence="2 3" key="1">
    <citation type="submission" date="2017-04" db="EMBL/GenBank/DDBJ databases">
        <title>MLSA of the genus Halorubrum.</title>
        <authorList>
            <person name="De La Haba R."/>
            <person name="Sanchez-Porro C."/>
            <person name="Infante-Dominguez C."/>
            <person name="Ventosa A."/>
        </authorList>
    </citation>
    <scope>NUCLEOTIDE SEQUENCE [LARGE SCALE GENOMIC DNA]</scope>
    <source>
        <strain evidence="2 3">DSM 17463</strain>
    </source>
</reference>
<protein>
    <submittedName>
        <fullName evidence="2">SAM-dependent methyltransferase</fullName>
    </submittedName>
</protein>
<dbReference type="CDD" id="cd02440">
    <property type="entry name" value="AdoMet_MTases"/>
    <property type="match status" value="1"/>
</dbReference>
<gene>
    <name evidence="2" type="ORF">B9H04_16425</name>
</gene>
<evidence type="ECO:0000259" key="1">
    <source>
        <dbReference type="Pfam" id="PF08241"/>
    </source>
</evidence>
<dbReference type="InterPro" id="IPR029063">
    <property type="entry name" value="SAM-dependent_MTases_sf"/>
</dbReference>
<dbReference type="GO" id="GO:0032259">
    <property type="term" value="P:methylation"/>
    <property type="evidence" value="ECO:0007669"/>
    <property type="project" value="UniProtKB-KW"/>
</dbReference>
<accession>A0A1X4G805</accession>
<evidence type="ECO:0000313" key="2">
    <source>
        <dbReference type="EMBL" id="OSO92007.1"/>
    </source>
</evidence>
<name>A0A1X4G805_HALEZ</name>
<dbReference type="GO" id="GO:0008757">
    <property type="term" value="F:S-adenosylmethionine-dependent methyltransferase activity"/>
    <property type="evidence" value="ECO:0007669"/>
    <property type="project" value="InterPro"/>
</dbReference>
<organism evidence="2 3">
    <name type="scientific">Halorubrum ezzemoulense DSM 17463</name>
    <dbReference type="NCBI Taxonomy" id="1121945"/>
    <lineage>
        <taxon>Archaea</taxon>
        <taxon>Methanobacteriati</taxon>
        <taxon>Methanobacteriota</taxon>
        <taxon>Stenosarchaea group</taxon>
        <taxon>Halobacteria</taxon>
        <taxon>Halobacteriales</taxon>
        <taxon>Haloferacaceae</taxon>
        <taxon>Halorubrum</taxon>
    </lineage>
</organism>
<comment type="caution">
    <text evidence="2">The sequence shown here is derived from an EMBL/GenBank/DDBJ whole genome shotgun (WGS) entry which is preliminary data.</text>
</comment>
<keyword evidence="2" id="KW-0808">Transferase</keyword>
<dbReference type="EMBL" id="NEDJ01000094">
    <property type="protein sequence ID" value="OSO92007.1"/>
    <property type="molecule type" value="Genomic_DNA"/>
</dbReference>
<dbReference type="RefSeq" id="WP_049933062.1">
    <property type="nucleotide sequence ID" value="NZ_ATXS01000022.1"/>
</dbReference>
<dbReference type="Proteomes" id="UP000193587">
    <property type="component" value="Unassembled WGS sequence"/>
</dbReference>
<dbReference type="STRING" id="1121945.GCA_000421805_03011"/>
<sequence length="253" mass="27843">MDEKQDRKQSAAMSFGEQAEAYLESRVHRTGNDLDQLVEWVGTADRALDVATGAGHTAGALLEADTDSVVATDIAPEMITTTKREFPDVAGVVCDAEQLPFASGSFDAVTCRIAAHHFPDPEAFLGEVARVLEPGGTFAFEDNVAPDSDTLDEFLNKIETIRDPTHVRSHRASDWFSWLTNVGFTIDDSRVVTKTLNFDEWVENVDTSVERQERLRAAFDDRPSDATETFEIVESDGDVVSFANLKLLVQATL</sequence>
<evidence type="ECO:0000313" key="3">
    <source>
        <dbReference type="Proteomes" id="UP000193587"/>
    </source>
</evidence>
<dbReference type="Pfam" id="PF08241">
    <property type="entry name" value="Methyltransf_11"/>
    <property type="match status" value="1"/>
</dbReference>
<dbReference type="SUPFAM" id="SSF53335">
    <property type="entry name" value="S-adenosyl-L-methionine-dependent methyltransferases"/>
    <property type="match status" value="1"/>
</dbReference>
<dbReference type="AlphaFoldDB" id="A0A1X4G805"/>
<feature type="domain" description="Methyltransferase type 11" evidence="1">
    <location>
        <begin position="48"/>
        <end position="140"/>
    </location>
</feature>
<dbReference type="PANTHER" id="PTHR43591">
    <property type="entry name" value="METHYLTRANSFERASE"/>
    <property type="match status" value="1"/>
</dbReference>
<keyword evidence="2" id="KW-0489">Methyltransferase</keyword>
<dbReference type="InterPro" id="IPR013216">
    <property type="entry name" value="Methyltransf_11"/>
</dbReference>
<proteinExistence type="predicted"/>
<dbReference type="Gene3D" id="3.40.50.150">
    <property type="entry name" value="Vaccinia Virus protein VP39"/>
    <property type="match status" value="1"/>
</dbReference>
<dbReference type="PANTHER" id="PTHR43591:SF24">
    <property type="entry name" value="2-METHOXY-6-POLYPRENYL-1,4-BENZOQUINOL METHYLASE, MITOCHONDRIAL"/>
    <property type="match status" value="1"/>
</dbReference>